<dbReference type="FunFam" id="1.20.1250.20:FF:000431">
    <property type="entry name" value="Predicted protein"/>
    <property type="match status" value="1"/>
</dbReference>
<feature type="transmembrane region" description="Helical" evidence="3">
    <location>
        <begin position="337"/>
        <end position="355"/>
    </location>
</feature>
<dbReference type="SUPFAM" id="SSF103473">
    <property type="entry name" value="MFS general substrate transporter"/>
    <property type="match status" value="1"/>
</dbReference>
<feature type="transmembrane region" description="Helical" evidence="3">
    <location>
        <begin position="438"/>
        <end position="461"/>
    </location>
</feature>
<keyword evidence="5" id="KW-1185">Reference proteome</keyword>
<dbReference type="GO" id="GO:0048021">
    <property type="term" value="P:regulation of melanin biosynthetic process"/>
    <property type="evidence" value="ECO:0007669"/>
    <property type="project" value="TreeGrafter"/>
</dbReference>
<keyword evidence="3" id="KW-0472">Membrane</keyword>
<dbReference type="PANTHER" id="PTHR11328">
    <property type="entry name" value="MAJOR FACILITATOR SUPERFAMILY DOMAIN-CONTAINING PROTEIN"/>
    <property type="match status" value="1"/>
</dbReference>
<proteinExistence type="inferred from homology"/>
<comment type="similarity">
    <text evidence="2">Belongs to the major facilitator superfamily.</text>
</comment>
<dbReference type="GO" id="GO:0005886">
    <property type="term" value="C:plasma membrane"/>
    <property type="evidence" value="ECO:0007669"/>
    <property type="project" value="TreeGrafter"/>
</dbReference>
<evidence type="ECO:0000256" key="3">
    <source>
        <dbReference type="SAM" id="Phobius"/>
    </source>
</evidence>
<dbReference type="GO" id="GO:0015293">
    <property type="term" value="F:symporter activity"/>
    <property type="evidence" value="ECO:0007669"/>
    <property type="project" value="InterPro"/>
</dbReference>
<dbReference type="GO" id="GO:0008643">
    <property type="term" value="P:carbohydrate transport"/>
    <property type="evidence" value="ECO:0007669"/>
    <property type="project" value="InterPro"/>
</dbReference>
<reference evidence="4" key="2">
    <citation type="submission" date="2025-09" db="UniProtKB">
        <authorList>
            <consortium name="Ensembl"/>
        </authorList>
    </citation>
    <scope>IDENTIFICATION</scope>
</reference>
<dbReference type="AlphaFoldDB" id="A0A8C4QG55"/>
<feature type="transmembrane region" description="Helical" evidence="3">
    <location>
        <begin position="159"/>
        <end position="180"/>
    </location>
</feature>
<evidence type="ECO:0000313" key="4">
    <source>
        <dbReference type="Ensembl" id="ENSEBUP00000014195.1"/>
    </source>
</evidence>
<feature type="transmembrane region" description="Helical" evidence="3">
    <location>
        <begin position="307"/>
        <end position="325"/>
    </location>
</feature>
<protein>
    <submittedName>
        <fullName evidence="4">Major facilitator superfamily domain containing 12a</fullName>
    </submittedName>
</protein>
<dbReference type="CDD" id="cd17491">
    <property type="entry name" value="MFS_MFSD12"/>
    <property type="match status" value="1"/>
</dbReference>
<evidence type="ECO:0000313" key="5">
    <source>
        <dbReference type="Proteomes" id="UP000694388"/>
    </source>
</evidence>
<dbReference type="Gene3D" id="1.20.1250.20">
    <property type="entry name" value="MFS general substrate transporter like domains"/>
    <property type="match status" value="2"/>
</dbReference>
<dbReference type="FunFam" id="1.20.1250.20:FF:000206">
    <property type="entry name" value="Major facilitator superfamily domain containing 12"/>
    <property type="match status" value="1"/>
</dbReference>
<accession>A0A8C4QG55</accession>
<dbReference type="GeneTree" id="ENSGT00390000005318"/>
<dbReference type="GO" id="GO:0043474">
    <property type="term" value="P:pigment metabolic process involved in pigmentation"/>
    <property type="evidence" value="ECO:0007669"/>
    <property type="project" value="TreeGrafter"/>
</dbReference>
<feature type="transmembrane region" description="Helical" evidence="3">
    <location>
        <begin position="361"/>
        <end position="384"/>
    </location>
</feature>
<keyword evidence="3" id="KW-0812">Transmembrane</keyword>
<dbReference type="InterPro" id="IPR039672">
    <property type="entry name" value="MFS_2"/>
</dbReference>
<feature type="transmembrane region" description="Helical" evidence="3">
    <location>
        <begin position="89"/>
        <end position="107"/>
    </location>
</feature>
<organism evidence="4 5">
    <name type="scientific">Eptatretus burgeri</name>
    <name type="common">Inshore hagfish</name>
    <dbReference type="NCBI Taxonomy" id="7764"/>
    <lineage>
        <taxon>Eukaryota</taxon>
        <taxon>Metazoa</taxon>
        <taxon>Chordata</taxon>
        <taxon>Craniata</taxon>
        <taxon>Vertebrata</taxon>
        <taxon>Cyclostomata</taxon>
        <taxon>Myxini</taxon>
        <taxon>Myxiniformes</taxon>
        <taxon>Myxinidae</taxon>
        <taxon>Eptatretinae</taxon>
        <taxon>Eptatretus</taxon>
    </lineage>
</organism>
<dbReference type="Pfam" id="PF13347">
    <property type="entry name" value="MFS_2"/>
    <property type="match status" value="1"/>
</dbReference>
<dbReference type="Ensembl" id="ENSEBUT00000014771.1">
    <property type="protein sequence ID" value="ENSEBUP00000014195.1"/>
    <property type="gene ID" value="ENSEBUG00000008951.1"/>
</dbReference>
<feature type="transmembrane region" description="Helical" evidence="3">
    <location>
        <begin position="396"/>
        <end position="418"/>
    </location>
</feature>
<evidence type="ECO:0000256" key="1">
    <source>
        <dbReference type="ARBA" id="ARBA00004141"/>
    </source>
</evidence>
<feature type="transmembrane region" description="Helical" evidence="3">
    <location>
        <begin position="15"/>
        <end position="37"/>
    </location>
</feature>
<feature type="transmembrane region" description="Helical" evidence="3">
    <location>
        <begin position="119"/>
        <end position="139"/>
    </location>
</feature>
<dbReference type="InterPro" id="IPR036259">
    <property type="entry name" value="MFS_trans_sf"/>
</dbReference>
<sequence length="469" mass="51637">MERSSPNGLGVCTKLSFAVGHFLNDLCASVWFTYLLVYYHNVRRFGNSAAGLLLMLGQVADGICTPIVGFETDRRSCFPVYGARKTWHLAGTLAVVLTFPFIFNPCLGCSDTTPEFAKILLYAPLIVIFQCGWASVQISHLSLIPQLACSDGDKVELTAYRYAFTVMANIMVYGVAWLLFHFQPTSTGDLSGNLGPQDIPIFRNLVLIIVAIGAAFSVIFHVGTKEEPRKAGQREAQLEVETAVESTPLLPANPCPTRVHMIWKDWFKEPAFYQIAVLYMCTRLIVNLSQTYIPMYLTETLGLHKNYIATIPLVMYMSGFFSSFVMKPLNALIGRYMTYFVGLIMVMAFSDWVWLGVPGNWVYAAALLLGAGTSTILVTSLAMTADLIGNHTECGAFVYGAMSFTDKVSNGLAVMLIQNLHPCKNVACCPLCAPFYKIVMIAVPGGVAILSLVMLGLLTIWPIRIRKGM</sequence>
<evidence type="ECO:0000256" key="2">
    <source>
        <dbReference type="ARBA" id="ARBA00008335"/>
    </source>
</evidence>
<keyword evidence="3" id="KW-1133">Transmembrane helix</keyword>
<feature type="transmembrane region" description="Helical" evidence="3">
    <location>
        <begin position="201"/>
        <end position="222"/>
    </location>
</feature>
<name>A0A8C4QG55_EPTBU</name>
<comment type="subcellular location">
    <subcellularLocation>
        <location evidence="1">Membrane</location>
        <topology evidence="1">Multi-pass membrane protein</topology>
    </subcellularLocation>
</comment>
<reference evidence="4" key="1">
    <citation type="submission" date="2025-08" db="UniProtKB">
        <authorList>
            <consortium name="Ensembl"/>
        </authorList>
    </citation>
    <scope>IDENTIFICATION</scope>
</reference>
<dbReference type="Proteomes" id="UP000694388">
    <property type="component" value="Unplaced"/>
</dbReference>
<dbReference type="PANTHER" id="PTHR11328:SF28">
    <property type="entry name" value="MAJOR FACILITATOR SUPERFAMILY DOMAIN-CONTAINING PROTEIN 12"/>
    <property type="match status" value="1"/>
</dbReference>